<keyword evidence="5" id="KW-1185">Reference proteome</keyword>
<gene>
    <name evidence="4" type="ORF">PPL_02486</name>
</gene>
<evidence type="ECO:0000256" key="2">
    <source>
        <dbReference type="ARBA" id="ARBA00022737"/>
    </source>
</evidence>
<proteinExistence type="predicted"/>
<dbReference type="Proteomes" id="UP000001396">
    <property type="component" value="Unassembled WGS sequence"/>
</dbReference>
<dbReference type="EMBL" id="ADBJ01000009">
    <property type="protein sequence ID" value="EFA84453.1"/>
    <property type="molecule type" value="Genomic_DNA"/>
</dbReference>
<sequence length="166" mass="17933">MHWSKATTGGIDFKGVRSHTATVVGNRIFVFGGSDREENFADLLIFETDTLFWSKPDTYGPKGSIPVPQRAHSATLVGSEFASYELVRRGMTLQSVSQSQSSTSTSNTTQSSASNSPLSSSTTSPGAKTPTNSIPQKPTVQSTSKPVFSKKNKQNCNKTLYNNTFI</sequence>
<feature type="compositionally biased region" description="Low complexity" evidence="3">
    <location>
        <begin position="94"/>
        <end position="124"/>
    </location>
</feature>
<name>D3B278_HETP5</name>
<feature type="compositionally biased region" description="Polar residues" evidence="3">
    <location>
        <begin position="125"/>
        <end position="146"/>
    </location>
</feature>
<dbReference type="STRING" id="670386.D3B278"/>
<organism evidence="4 5">
    <name type="scientific">Heterostelium pallidum (strain ATCC 26659 / Pp 5 / PN500)</name>
    <name type="common">Cellular slime mold</name>
    <name type="synonym">Polysphondylium pallidum</name>
    <dbReference type="NCBI Taxonomy" id="670386"/>
    <lineage>
        <taxon>Eukaryota</taxon>
        <taxon>Amoebozoa</taxon>
        <taxon>Evosea</taxon>
        <taxon>Eumycetozoa</taxon>
        <taxon>Dictyostelia</taxon>
        <taxon>Acytosteliales</taxon>
        <taxon>Acytosteliaceae</taxon>
        <taxon>Heterostelium</taxon>
    </lineage>
</organism>
<dbReference type="InParanoid" id="D3B278"/>
<dbReference type="RefSeq" id="XP_020436567.1">
    <property type="nucleotide sequence ID" value="XM_020573472.1"/>
</dbReference>
<evidence type="ECO:0000313" key="4">
    <source>
        <dbReference type="EMBL" id="EFA84453.1"/>
    </source>
</evidence>
<dbReference type="PANTHER" id="PTHR46093">
    <property type="entry name" value="ACYL-COA-BINDING DOMAIN-CONTAINING PROTEIN 5"/>
    <property type="match status" value="1"/>
</dbReference>
<dbReference type="GeneID" id="31358011"/>
<dbReference type="InterPro" id="IPR015915">
    <property type="entry name" value="Kelch-typ_b-propeller"/>
</dbReference>
<dbReference type="AlphaFoldDB" id="D3B278"/>
<evidence type="ECO:0000256" key="3">
    <source>
        <dbReference type="SAM" id="MobiDB-lite"/>
    </source>
</evidence>
<evidence type="ECO:0000256" key="1">
    <source>
        <dbReference type="ARBA" id="ARBA00022441"/>
    </source>
</evidence>
<keyword evidence="2" id="KW-0677">Repeat</keyword>
<dbReference type="Pfam" id="PF24681">
    <property type="entry name" value="Kelch_KLHDC2_KLHL20_DRC7"/>
    <property type="match status" value="1"/>
</dbReference>
<reference evidence="4 5" key="1">
    <citation type="journal article" date="2011" name="Genome Res.">
        <title>Phylogeny-wide analysis of social amoeba genomes highlights ancient origins for complex intercellular communication.</title>
        <authorList>
            <person name="Heidel A.J."/>
            <person name="Lawal H.M."/>
            <person name="Felder M."/>
            <person name="Schilde C."/>
            <person name="Helps N.R."/>
            <person name="Tunggal B."/>
            <person name="Rivero F."/>
            <person name="John U."/>
            <person name="Schleicher M."/>
            <person name="Eichinger L."/>
            <person name="Platzer M."/>
            <person name="Noegel A.A."/>
            <person name="Schaap P."/>
            <person name="Gloeckner G."/>
        </authorList>
    </citation>
    <scope>NUCLEOTIDE SEQUENCE [LARGE SCALE GENOMIC DNA]</scope>
    <source>
        <strain evidence="5">ATCC 26659 / Pp 5 / PN500</strain>
    </source>
</reference>
<dbReference type="SUPFAM" id="SSF117281">
    <property type="entry name" value="Kelch motif"/>
    <property type="match status" value="1"/>
</dbReference>
<evidence type="ECO:0000313" key="5">
    <source>
        <dbReference type="Proteomes" id="UP000001396"/>
    </source>
</evidence>
<dbReference type="Gene3D" id="2.120.10.80">
    <property type="entry name" value="Kelch-type beta propeller"/>
    <property type="match status" value="1"/>
</dbReference>
<dbReference type="PANTHER" id="PTHR46093:SF9">
    <property type="entry name" value="DCD DOMAIN-CONTAINING PROTEIN"/>
    <property type="match status" value="1"/>
</dbReference>
<comment type="caution">
    <text evidence="4">The sequence shown here is derived from an EMBL/GenBank/DDBJ whole genome shotgun (WGS) entry which is preliminary data.</text>
</comment>
<feature type="region of interest" description="Disordered" evidence="3">
    <location>
        <begin position="93"/>
        <end position="154"/>
    </location>
</feature>
<protein>
    <submittedName>
        <fullName evidence="4">Uncharacterized protein</fullName>
    </submittedName>
</protein>
<keyword evidence="1" id="KW-0880">Kelch repeat</keyword>
<accession>D3B278</accession>